<dbReference type="EMBL" id="BAAAPZ010000018">
    <property type="protein sequence ID" value="GAA2105348.1"/>
    <property type="molecule type" value="Genomic_DNA"/>
</dbReference>
<dbReference type="InterPro" id="IPR043149">
    <property type="entry name" value="TagF_N"/>
</dbReference>
<evidence type="ECO:0000313" key="9">
    <source>
        <dbReference type="Proteomes" id="UP001500984"/>
    </source>
</evidence>
<dbReference type="Pfam" id="PF04464">
    <property type="entry name" value="Glyphos_transf"/>
    <property type="match status" value="1"/>
</dbReference>
<dbReference type="Gene3D" id="3.40.50.12580">
    <property type="match status" value="1"/>
</dbReference>
<evidence type="ECO:0000256" key="3">
    <source>
        <dbReference type="ARBA" id="ARBA00022475"/>
    </source>
</evidence>
<accession>A0ABN2X4W3</accession>
<organism evidence="8 9">
    <name type="scientific">Brevibacterium salitolerans</name>
    <dbReference type="NCBI Taxonomy" id="1403566"/>
    <lineage>
        <taxon>Bacteria</taxon>
        <taxon>Bacillati</taxon>
        <taxon>Actinomycetota</taxon>
        <taxon>Actinomycetes</taxon>
        <taxon>Micrococcales</taxon>
        <taxon>Brevibacteriaceae</taxon>
        <taxon>Brevibacterium</taxon>
    </lineage>
</organism>
<dbReference type="InterPro" id="IPR051612">
    <property type="entry name" value="Teichoic_Acid_Biosynth"/>
</dbReference>
<evidence type="ECO:0000256" key="1">
    <source>
        <dbReference type="ARBA" id="ARBA00004202"/>
    </source>
</evidence>
<dbReference type="PANTHER" id="PTHR37316:SF3">
    <property type="entry name" value="TEICHOIC ACID GLYCEROL-PHOSPHATE TRANSFERASE"/>
    <property type="match status" value="1"/>
</dbReference>
<sequence>MHGVRADLRAVHWEGPELHVEGWVTVDGRARKAPPVLRVFMVPAGDEQSFDDAATLLAAGTELRTEPAPWLDVNGFVDKNHDLSSAAFRAVCRVQDLCDSPHGRVQLVVQYDRKAAQVTSFTHRYGWGSAGHLQALVVSGRRLAPEWSGERGLCLVRSSPAAFADGPPQAQGEQIVVPLRLVPDFVPVSAGWSLEKASCPVPLDLSRSADGRSELRIGAAGHTPASGSWAIALTGGDGARRHVHWNSTDWESVPVSGGALERGTGGLVRLTRAPRRCPAAEVTLSDGRLAITLAATAPDSVSHLLLRGARTELRGERAEASRFSIPLAHRAWRAEVDAPPSGGYRAWAVLEDGDEVPVVLTGPLSARTPLPLQDPSAAIRAEHAPDGQLYFDFAAPLGPDERGRSSRRSLASAWTGPGRPSPAGGVFLESWYGKTVSDNPPALLEALQAEGVPGPYYVTVADRSVEYPAQAEPVIAGGRAYWQALGASRLVVFNTWLPGGFRRHRDQYIVQTWHGTPLKALGADVPHRRGKPEAVERLRKGSREWDLLLSQNPYSTEILRRAYAFEGEVAETGYPRNDRLSGSGRDALRARARADLGLAPEAAVVLYAPTFRPEAKGSLGPLDTAGLMARLPKDAVLLARGHSVTLRRGKDLGSDRVVDVTSYPEPADLMAAADCLVTDYSSIMFDFAVTGRPILYFTPDYEDYLETGRGGYFDLAAEAPGPLLRTESALAKALTDTLYGGWAPSEAYRRWQREFVPHDDGEAARRLAARISAALR</sequence>
<dbReference type="Gene3D" id="3.40.50.11820">
    <property type="match status" value="1"/>
</dbReference>
<name>A0ABN2X4W3_9MICO</name>
<dbReference type="PANTHER" id="PTHR37316">
    <property type="entry name" value="TEICHOIC ACID GLYCEROL-PHOSPHATE PRIMASE"/>
    <property type="match status" value="1"/>
</dbReference>
<dbReference type="Proteomes" id="UP001500984">
    <property type="component" value="Unassembled WGS sequence"/>
</dbReference>
<reference evidence="8 9" key="1">
    <citation type="journal article" date="2019" name="Int. J. Syst. Evol. Microbiol.">
        <title>The Global Catalogue of Microorganisms (GCM) 10K type strain sequencing project: providing services to taxonomists for standard genome sequencing and annotation.</title>
        <authorList>
            <consortium name="The Broad Institute Genomics Platform"/>
            <consortium name="The Broad Institute Genome Sequencing Center for Infectious Disease"/>
            <person name="Wu L."/>
            <person name="Ma J."/>
        </authorList>
    </citation>
    <scope>NUCLEOTIDE SEQUENCE [LARGE SCALE GENOMIC DNA]</scope>
    <source>
        <strain evidence="8 9">JCM 15900</strain>
    </source>
</reference>
<evidence type="ECO:0000256" key="6">
    <source>
        <dbReference type="ARBA" id="ARBA00023136"/>
    </source>
</evidence>
<protein>
    <submittedName>
        <fullName evidence="8">Uncharacterized protein</fullName>
    </submittedName>
</protein>
<evidence type="ECO:0000256" key="2">
    <source>
        <dbReference type="ARBA" id="ARBA00010488"/>
    </source>
</evidence>
<comment type="caution">
    <text evidence="8">The sequence shown here is derived from an EMBL/GenBank/DDBJ whole genome shotgun (WGS) entry which is preliminary data.</text>
</comment>
<feature type="region of interest" description="Disordered" evidence="7">
    <location>
        <begin position="400"/>
        <end position="419"/>
    </location>
</feature>
<keyword evidence="4" id="KW-0808">Transferase</keyword>
<keyword evidence="6" id="KW-0472">Membrane</keyword>
<dbReference type="SUPFAM" id="SSF53756">
    <property type="entry name" value="UDP-Glycosyltransferase/glycogen phosphorylase"/>
    <property type="match status" value="1"/>
</dbReference>
<comment type="similarity">
    <text evidence="2">Belongs to the CDP-glycerol glycerophosphotransferase family.</text>
</comment>
<dbReference type="InterPro" id="IPR007554">
    <property type="entry name" value="Glycerophosphate_synth"/>
</dbReference>
<keyword evidence="3" id="KW-1003">Cell membrane</keyword>
<keyword evidence="5" id="KW-0777">Teichoic acid biosynthesis</keyword>
<evidence type="ECO:0000256" key="5">
    <source>
        <dbReference type="ARBA" id="ARBA00022944"/>
    </source>
</evidence>
<evidence type="ECO:0000256" key="4">
    <source>
        <dbReference type="ARBA" id="ARBA00022679"/>
    </source>
</evidence>
<evidence type="ECO:0000256" key="7">
    <source>
        <dbReference type="SAM" id="MobiDB-lite"/>
    </source>
</evidence>
<evidence type="ECO:0000313" key="8">
    <source>
        <dbReference type="EMBL" id="GAA2105348.1"/>
    </source>
</evidence>
<keyword evidence="9" id="KW-1185">Reference proteome</keyword>
<proteinExistence type="inferred from homology"/>
<gene>
    <name evidence="8" type="ORF">GCM10009823_30710</name>
</gene>
<comment type="subcellular location">
    <subcellularLocation>
        <location evidence="1">Cell membrane</location>
        <topology evidence="1">Peripheral membrane protein</topology>
    </subcellularLocation>
</comment>
<dbReference type="InterPro" id="IPR043148">
    <property type="entry name" value="TagF_C"/>
</dbReference>